<organism evidence="5 6">
    <name type="scientific">Larimichthys crocea</name>
    <name type="common">Large yellow croaker</name>
    <name type="synonym">Pseudosciaena crocea</name>
    <dbReference type="NCBI Taxonomy" id="215358"/>
    <lineage>
        <taxon>Eukaryota</taxon>
        <taxon>Metazoa</taxon>
        <taxon>Chordata</taxon>
        <taxon>Craniata</taxon>
        <taxon>Vertebrata</taxon>
        <taxon>Euteleostomi</taxon>
        <taxon>Actinopterygii</taxon>
        <taxon>Neopterygii</taxon>
        <taxon>Teleostei</taxon>
        <taxon>Neoteleostei</taxon>
        <taxon>Acanthomorphata</taxon>
        <taxon>Eupercaria</taxon>
        <taxon>Sciaenidae</taxon>
        <taxon>Larimichthys</taxon>
    </lineage>
</organism>
<dbReference type="GO" id="GO:0008017">
    <property type="term" value="F:microtubule binding"/>
    <property type="evidence" value="ECO:0007669"/>
    <property type="project" value="TreeGrafter"/>
</dbReference>
<dbReference type="FunFam" id="1.20.58.60:FF:000010">
    <property type="entry name" value="plectin isoform X2"/>
    <property type="match status" value="1"/>
</dbReference>
<dbReference type="GO" id="GO:0031581">
    <property type="term" value="P:hemidesmosome assembly"/>
    <property type="evidence" value="ECO:0007669"/>
    <property type="project" value="TreeGrafter"/>
</dbReference>
<keyword evidence="3" id="KW-0175">Coiled coil</keyword>
<feature type="coiled-coil region" evidence="3">
    <location>
        <begin position="203"/>
        <end position="251"/>
    </location>
</feature>
<dbReference type="GO" id="GO:0005198">
    <property type="term" value="F:structural molecule activity"/>
    <property type="evidence" value="ECO:0007669"/>
    <property type="project" value="TreeGrafter"/>
</dbReference>
<dbReference type="InterPro" id="IPR043197">
    <property type="entry name" value="Plakin"/>
</dbReference>
<dbReference type="GO" id="GO:0005925">
    <property type="term" value="C:focal adhesion"/>
    <property type="evidence" value="ECO:0007669"/>
    <property type="project" value="TreeGrafter"/>
</dbReference>
<evidence type="ECO:0000313" key="5">
    <source>
        <dbReference type="EMBL" id="KAE8280541.1"/>
    </source>
</evidence>
<dbReference type="SUPFAM" id="SSF46966">
    <property type="entry name" value="Spectrin repeat"/>
    <property type="match status" value="1"/>
</dbReference>
<dbReference type="GO" id="GO:0016020">
    <property type="term" value="C:membrane"/>
    <property type="evidence" value="ECO:0007669"/>
    <property type="project" value="TreeGrafter"/>
</dbReference>
<evidence type="ECO:0000313" key="6">
    <source>
        <dbReference type="Proteomes" id="UP000424527"/>
    </source>
</evidence>
<evidence type="ECO:0000256" key="2">
    <source>
        <dbReference type="ARBA" id="ARBA00022737"/>
    </source>
</evidence>
<evidence type="ECO:0000256" key="1">
    <source>
        <dbReference type="ARBA" id="ARBA00022553"/>
    </source>
</evidence>
<protein>
    <submittedName>
        <fullName evidence="5">Dystonin 230 kDa bullous pemphigoid antigen</fullName>
    </submittedName>
</protein>
<reference evidence="5 6" key="1">
    <citation type="submission" date="2019-07" db="EMBL/GenBank/DDBJ databases">
        <title>Chromosome genome assembly for large yellow croaker.</title>
        <authorList>
            <person name="Xiao S."/>
        </authorList>
    </citation>
    <scope>NUCLEOTIDE SEQUENCE [LARGE SCALE GENOMIC DNA]</scope>
    <source>
        <strain evidence="5">JMULYC20181020</strain>
        <tissue evidence="5">Muscle</tissue>
    </source>
</reference>
<accession>A0A6G0HND1</accession>
<dbReference type="EMBL" id="REGW02000021">
    <property type="protein sequence ID" value="KAE8280541.1"/>
    <property type="molecule type" value="Genomic_DNA"/>
</dbReference>
<gene>
    <name evidence="5" type="ORF">D5F01_LYC21103</name>
</gene>
<dbReference type="Proteomes" id="UP000424527">
    <property type="component" value="Unassembled WGS sequence"/>
</dbReference>
<evidence type="ECO:0000256" key="4">
    <source>
        <dbReference type="SAM" id="MobiDB-lite"/>
    </source>
</evidence>
<feature type="compositionally biased region" description="Polar residues" evidence="4">
    <location>
        <begin position="636"/>
        <end position="650"/>
    </location>
</feature>
<feature type="region of interest" description="Disordered" evidence="4">
    <location>
        <begin position="554"/>
        <end position="577"/>
    </location>
</feature>
<comment type="caution">
    <text evidence="5">The sequence shown here is derived from an EMBL/GenBank/DDBJ whole genome shotgun (WGS) entry which is preliminary data.</text>
</comment>
<proteinExistence type="predicted"/>
<dbReference type="SMART" id="SM00150">
    <property type="entry name" value="SPEC"/>
    <property type="match status" value="2"/>
</dbReference>
<keyword evidence="6" id="KW-1185">Reference proteome</keyword>
<evidence type="ECO:0000256" key="3">
    <source>
        <dbReference type="SAM" id="Coils"/>
    </source>
</evidence>
<keyword evidence="1" id="KW-0597">Phosphoprotein</keyword>
<dbReference type="GO" id="GO:0042060">
    <property type="term" value="P:wound healing"/>
    <property type="evidence" value="ECO:0007669"/>
    <property type="project" value="TreeGrafter"/>
</dbReference>
<dbReference type="AlphaFoldDB" id="A0A6G0HND1"/>
<dbReference type="Gene3D" id="1.20.58.60">
    <property type="match status" value="2"/>
</dbReference>
<dbReference type="InterPro" id="IPR018159">
    <property type="entry name" value="Spectrin/alpha-actinin"/>
</dbReference>
<dbReference type="GO" id="GO:0045104">
    <property type="term" value="P:intermediate filament cytoskeleton organization"/>
    <property type="evidence" value="ECO:0007669"/>
    <property type="project" value="InterPro"/>
</dbReference>
<feature type="coiled-coil region" evidence="3">
    <location>
        <begin position="379"/>
        <end position="466"/>
    </location>
</feature>
<dbReference type="PANTHER" id="PTHR23169:SF24">
    <property type="entry name" value="DYSTONIN"/>
    <property type="match status" value="1"/>
</dbReference>
<dbReference type="GO" id="GO:0030056">
    <property type="term" value="C:hemidesmosome"/>
    <property type="evidence" value="ECO:0007669"/>
    <property type="project" value="TreeGrafter"/>
</dbReference>
<dbReference type="GO" id="GO:0005882">
    <property type="term" value="C:intermediate filament"/>
    <property type="evidence" value="ECO:0007669"/>
    <property type="project" value="TreeGrafter"/>
</dbReference>
<dbReference type="PANTHER" id="PTHR23169">
    <property type="entry name" value="ENVOPLAKIN"/>
    <property type="match status" value="1"/>
</dbReference>
<feature type="region of interest" description="Disordered" evidence="4">
    <location>
        <begin position="631"/>
        <end position="650"/>
    </location>
</feature>
<name>A0A6G0HND1_LARCR</name>
<sequence>MFKAHNERDFDLDWHKEKADQLSERWQNIHSQIDSRLRDLDGISKSLKHYRDSYSSLDEWIGEMEAAQLKVQENKPEDSKALAELLNKQKVLVAEIEQKQSRIDECQKYSEQYSSSIKLMTFRAMVDSQHKSPLKKRRMQSSSDAIQQEFMDLRTRYTALVTLMTQYVKFASETLKRTEDEEHKKAFDTAENAKRTESMELQKAAGEVEISQLKQRVQEQEALLVKRQAQLEKLEGKVETQRKTIDDLTFQKSQLEHDVCQYCTKLEIAVKDKAASEQELIHTKQVIEQTEAKWSLAQRKLEDLLKKTNDGQDLKKQSPKLQRKINVEEVTVEQLQSQVQAKANDLAQQPLVFDSQSTVNSEPESSAARENDSMMADALQQKVEELVLVQKRAEMAEEKAQSYKKLLDDSNNRLKKLQIDMETERNNMRQKSDDLQQETQNLKKSINELQEEVRSLQRAKSSLKQNAFFQSTEVEGLKEQLKITRGELHKKSSMEQENIYKTNNLEEDLASKQAVIDQLKFKCNELTRRSVDEEKREHGDKVSKLLHWMSNVKQTPNNDGNALKDSNANTDASNKPQVSVEEMVTKKEQIAEALRATQMMLNKHSDKMTEEEKEKAQEQLKALNQAYNELSKHCSDQTTSAEEVGTHFSS</sequence>
<dbReference type="GO" id="GO:0005737">
    <property type="term" value="C:cytoplasm"/>
    <property type="evidence" value="ECO:0007669"/>
    <property type="project" value="TreeGrafter"/>
</dbReference>
<keyword evidence="2" id="KW-0677">Repeat</keyword>